<dbReference type="InterPro" id="IPR026030">
    <property type="entry name" value="Pur-cyt_permease_Fcy2/21/22"/>
</dbReference>
<feature type="transmembrane region" description="Helical" evidence="9">
    <location>
        <begin position="96"/>
        <end position="119"/>
    </location>
</feature>
<feature type="transmembrane region" description="Helical" evidence="9">
    <location>
        <begin position="393"/>
        <end position="413"/>
    </location>
</feature>
<keyword evidence="5 9" id="KW-1133">Transmembrane helix</keyword>
<evidence type="ECO:0000256" key="2">
    <source>
        <dbReference type="ARBA" id="ARBA00008974"/>
    </source>
</evidence>
<dbReference type="GO" id="GO:0000329">
    <property type="term" value="C:fungal-type vacuole membrane"/>
    <property type="evidence" value="ECO:0007669"/>
    <property type="project" value="TreeGrafter"/>
</dbReference>
<name>C5FIK8_ARTOC</name>
<feature type="transmembrane region" description="Helical" evidence="9">
    <location>
        <begin position="168"/>
        <end position="192"/>
    </location>
</feature>
<evidence type="ECO:0000256" key="6">
    <source>
        <dbReference type="ARBA" id="ARBA00023136"/>
    </source>
</evidence>
<dbReference type="PANTHER" id="PTHR31806">
    <property type="entry name" value="PURINE-CYTOSINE PERMEASE FCY2-RELATED"/>
    <property type="match status" value="1"/>
</dbReference>
<dbReference type="RefSeq" id="XP_002849162.1">
    <property type="nucleotide sequence ID" value="XM_002849116.1"/>
</dbReference>
<dbReference type="Gene3D" id="1.10.4160.10">
    <property type="entry name" value="Hydantoin permease"/>
    <property type="match status" value="1"/>
</dbReference>
<comment type="subcellular location">
    <subcellularLocation>
        <location evidence="1">Membrane</location>
        <topology evidence="1">Multi-pass membrane protein</topology>
    </subcellularLocation>
</comment>
<sequence length="532" mass="58253">MAPSGYPEVKEESNNGFHVDLENSGSLDQKPEVHDGDPVQSDDSSSETPDIKTLKFERSLRQFELWLGQKLNIETRGIERVKEEDKEPPPLRNTFLMWWSMFCNPGGLPIGILGAQWGLSLQESVIATVFGTIIGAVLVAWCGVMGSKLGLRAMASCRYAFGYRGAKLISVMNIILSIGYAVISTTVCGQLLPAAADYKISTSVGIYIVSALSLFISFFGFSLIHKFESYSWLLAFVLFCVLLGQTVPHMTPEMIHFNPHREGFAATFLSYLSFTAAGTSGWATAIADYYCHYPKTIPSWKLMLLTLAGFSTSSAFVSIVGTCLGLVAIKSTGRFSEAYIAHGLGGVVQEISQPAGWSKFTVVMLLFTVLGGLIANYYSCGLSIQVLGQRFRYIPRFIWSLLIAVLITVLSLLGKDHIVELVGNLGSMLGYLTAGYSVIVFIEDQWFRRHDGYDLTAWDDKDRLPWGLAAVGSMAVSYGAGAIPGMNTTWYIGPIAAMFGNPAGDVGLILNTTFTAITYFIFRTIEKRLVGR</sequence>
<feature type="transmembrane region" description="Helical" evidence="9">
    <location>
        <begin position="360"/>
        <end position="381"/>
    </location>
</feature>
<feature type="transmembrane region" description="Helical" evidence="9">
    <location>
        <begin position="268"/>
        <end position="290"/>
    </location>
</feature>
<dbReference type="GO" id="GO:0022857">
    <property type="term" value="F:transmembrane transporter activity"/>
    <property type="evidence" value="ECO:0007669"/>
    <property type="project" value="InterPro"/>
</dbReference>
<evidence type="ECO:0000256" key="4">
    <source>
        <dbReference type="ARBA" id="ARBA00022692"/>
    </source>
</evidence>
<dbReference type="InterPro" id="IPR001248">
    <property type="entry name" value="Pur-cyt_permease"/>
</dbReference>
<keyword evidence="11" id="KW-1185">Reference proteome</keyword>
<dbReference type="OrthoDB" id="5428495at2759"/>
<dbReference type="PANTHER" id="PTHR31806:SF7">
    <property type="entry name" value="TRANSPORTER, PUTATIVE (AFU_ORTHOLOGUE AFUA_2G04690)-RELATED"/>
    <property type="match status" value="1"/>
</dbReference>
<protein>
    <submittedName>
        <fullName evidence="10">Cytosine permease</fullName>
    </submittedName>
</protein>
<evidence type="ECO:0000313" key="11">
    <source>
        <dbReference type="Proteomes" id="UP000002035"/>
    </source>
</evidence>
<evidence type="ECO:0000256" key="9">
    <source>
        <dbReference type="SAM" id="Phobius"/>
    </source>
</evidence>
<feature type="transmembrane region" description="Helical" evidence="9">
    <location>
        <begin position="230"/>
        <end position="248"/>
    </location>
</feature>
<evidence type="ECO:0000256" key="3">
    <source>
        <dbReference type="ARBA" id="ARBA00022448"/>
    </source>
</evidence>
<keyword evidence="4 9" id="KW-0812">Transmembrane</keyword>
<evidence type="ECO:0000256" key="7">
    <source>
        <dbReference type="PIRNR" id="PIRNR002744"/>
    </source>
</evidence>
<dbReference type="PIRSF" id="PIRSF002744">
    <property type="entry name" value="Pur-cyt_permease"/>
    <property type="match status" value="1"/>
</dbReference>
<feature type="transmembrane region" description="Helical" evidence="9">
    <location>
        <begin position="464"/>
        <end position="483"/>
    </location>
</feature>
<dbReference type="STRING" id="554155.C5FIK8"/>
<dbReference type="OMA" id="CFVNLPG"/>
<keyword evidence="6 7" id="KW-0472">Membrane</keyword>
<feature type="transmembrane region" description="Helical" evidence="9">
    <location>
        <begin position="125"/>
        <end position="147"/>
    </location>
</feature>
<feature type="region of interest" description="Disordered" evidence="8">
    <location>
        <begin position="1"/>
        <end position="51"/>
    </location>
</feature>
<dbReference type="Pfam" id="PF02133">
    <property type="entry name" value="Transp_cyt_pur"/>
    <property type="match status" value="1"/>
</dbReference>
<comment type="similarity">
    <text evidence="2 7">Belongs to the purine-cytosine permease (2.A.39) family.</text>
</comment>
<evidence type="ECO:0000313" key="10">
    <source>
        <dbReference type="EMBL" id="EEQ29277.1"/>
    </source>
</evidence>
<feature type="transmembrane region" description="Helical" evidence="9">
    <location>
        <begin position="204"/>
        <end position="223"/>
    </location>
</feature>
<feature type="transmembrane region" description="Helical" evidence="9">
    <location>
        <begin position="503"/>
        <end position="522"/>
    </location>
</feature>
<feature type="transmembrane region" description="Helical" evidence="9">
    <location>
        <begin position="425"/>
        <end position="443"/>
    </location>
</feature>
<dbReference type="AlphaFoldDB" id="C5FIK8"/>
<evidence type="ECO:0000256" key="5">
    <source>
        <dbReference type="ARBA" id="ARBA00022989"/>
    </source>
</evidence>
<accession>C5FIK8</accession>
<proteinExistence type="inferred from homology"/>
<dbReference type="Proteomes" id="UP000002035">
    <property type="component" value="Unassembled WGS sequence"/>
</dbReference>
<dbReference type="HOGENOM" id="CLU_026016_2_1_1"/>
<evidence type="ECO:0000256" key="8">
    <source>
        <dbReference type="SAM" id="MobiDB-lite"/>
    </source>
</evidence>
<dbReference type="EMBL" id="DS995702">
    <property type="protein sequence ID" value="EEQ29277.1"/>
    <property type="molecule type" value="Genomic_DNA"/>
</dbReference>
<dbReference type="eggNOG" id="ENOG502QR29">
    <property type="taxonomic scope" value="Eukaryota"/>
</dbReference>
<reference evidence="11" key="1">
    <citation type="journal article" date="2012" name="MBio">
        <title>Comparative genome analysis of Trichophyton rubrum and related dermatophytes reveals candidate genes involved in infection.</title>
        <authorList>
            <person name="Martinez D.A."/>
            <person name="Oliver B.G."/>
            <person name="Graeser Y."/>
            <person name="Goldberg J.M."/>
            <person name="Li W."/>
            <person name="Martinez-Rossi N.M."/>
            <person name="Monod M."/>
            <person name="Shelest E."/>
            <person name="Barton R.C."/>
            <person name="Birch E."/>
            <person name="Brakhage A.A."/>
            <person name="Chen Z."/>
            <person name="Gurr S.J."/>
            <person name="Heiman D."/>
            <person name="Heitman J."/>
            <person name="Kosti I."/>
            <person name="Rossi A."/>
            <person name="Saif S."/>
            <person name="Samalova M."/>
            <person name="Saunders C.W."/>
            <person name="Shea T."/>
            <person name="Summerbell R.C."/>
            <person name="Xu J."/>
            <person name="Young S."/>
            <person name="Zeng Q."/>
            <person name="Birren B.W."/>
            <person name="Cuomo C.A."/>
            <person name="White T.C."/>
        </authorList>
    </citation>
    <scope>NUCLEOTIDE SEQUENCE [LARGE SCALE GENOMIC DNA]</scope>
    <source>
        <strain evidence="11">ATCC MYA-4605 / CBS 113480</strain>
    </source>
</reference>
<evidence type="ECO:0000256" key="1">
    <source>
        <dbReference type="ARBA" id="ARBA00004141"/>
    </source>
</evidence>
<keyword evidence="3 7" id="KW-0813">Transport</keyword>
<dbReference type="GO" id="GO:0005886">
    <property type="term" value="C:plasma membrane"/>
    <property type="evidence" value="ECO:0007669"/>
    <property type="project" value="TreeGrafter"/>
</dbReference>
<organism evidence="10 11">
    <name type="scientific">Arthroderma otae (strain ATCC MYA-4605 / CBS 113480)</name>
    <name type="common">Microsporum canis</name>
    <dbReference type="NCBI Taxonomy" id="554155"/>
    <lineage>
        <taxon>Eukaryota</taxon>
        <taxon>Fungi</taxon>
        <taxon>Dikarya</taxon>
        <taxon>Ascomycota</taxon>
        <taxon>Pezizomycotina</taxon>
        <taxon>Eurotiomycetes</taxon>
        <taxon>Eurotiomycetidae</taxon>
        <taxon>Onygenales</taxon>
        <taxon>Arthrodermataceae</taxon>
        <taxon>Microsporum</taxon>
    </lineage>
</organism>
<gene>
    <name evidence="10" type="ORF">MCYG_02096</name>
</gene>
<dbReference type="VEuPathDB" id="FungiDB:MCYG_02096"/>
<feature type="transmembrane region" description="Helical" evidence="9">
    <location>
        <begin position="302"/>
        <end position="329"/>
    </location>
</feature>
<dbReference type="GeneID" id="9229216"/>